<organism evidence="2 3">
    <name type="scientific">Lasiosphaeria ovina</name>
    <dbReference type="NCBI Taxonomy" id="92902"/>
    <lineage>
        <taxon>Eukaryota</taxon>
        <taxon>Fungi</taxon>
        <taxon>Dikarya</taxon>
        <taxon>Ascomycota</taxon>
        <taxon>Pezizomycotina</taxon>
        <taxon>Sordariomycetes</taxon>
        <taxon>Sordariomycetidae</taxon>
        <taxon>Sordariales</taxon>
        <taxon>Lasiosphaeriaceae</taxon>
        <taxon>Lasiosphaeria</taxon>
    </lineage>
</organism>
<comment type="caution">
    <text evidence="2">The sequence shown here is derived from an EMBL/GenBank/DDBJ whole genome shotgun (WGS) entry which is preliminary data.</text>
</comment>
<name>A0AAE0NKA4_9PEZI</name>
<evidence type="ECO:0000313" key="3">
    <source>
        <dbReference type="Proteomes" id="UP001287356"/>
    </source>
</evidence>
<evidence type="ECO:0000313" key="2">
    <source>
        <dbReference type="EMBL" id="KAK3383010.1"/>
    </source>
</evidence>
<proteinExistence type="predicted"/>
<reference evidence="2" key="2">
    <citation type="submission" date="2023-06" db="EMBL/GenBank/DDBJ databases">
        <authorList>
            <consortium name="Lawrence Berkeley National Laboratory"/>
            <person name="Haridas S."/>
            <person name="Hensen N."/>
            <person name="Bonometti L."/>
            <person name="Westerberg I."/>
            <person name="Brannstrom I.O."/>
            <person name="Guillou S."/>
            <person name="Cros-Aarteil S."/>
            <person name="Calhoun S."/>
            <person name="Kuo A."/>
            <person name="Mondo S."/>
            <person name="Pangilinan J."/>
            <person name="Riley R."/>
            <person name="Labutti K."/>
            <person name="Andreopoulos B."/>
            <person name="Lipzen A."/>
            <person name="Chen C."/>
            <person name="Yanf M."/>
            <person name="Daum C."/>
            <person name="Ng V."/>
            <person name="Clum A."/>
            <person name="Steindorff A."/>
            <person name="Ohm R."/>
            <person name="Martin F."/>
            <person name="Silar P."/>
            <person name="Natvig D."/>
            <person name="Lalanne C."/>
            <person name="Gautier V."/>
            <person name="Ament-Velasquez S.L."/>
            <person name="Kruys A."/>
            <person name="Hutchinson M.I."/>
            <person name="Powell A.J."/>
            <person name="Barry K."/>
            <person name="Miller A.N."/>
            <person name="Grigoriev I.V."/>
            <person name="Debuchy R."/>
            <person name="Gladieux P."/>
            <person name="Thoren M.H."/>
            <person name="Johannesson H."/>
        </authorList>
    </citation>
    <scope>NUCLEOTIDE SEQUENCE</scope>
    <source>
        <strain evidence="2">CBS 958.72</strain>
    </source>
</reference>
<dbReference type="Proteomes" id="UP001287356">
    <property type="component" value="Unassembled WGS sequence"/>
</dbReference>
<keyword evidence="1" id="KW-0732">Signal</keyword>
<feature type="chain" id="PRO_5042101639" evidence="1">
    <location>
        <begin position="18"/>
        <end position="203"/>
    </location>
</feature>
<keyword evidence="3" id="KW-1185">Reference proteome</keyword>
<sequence length="203" mass="21645">MILLLLMSASDLPRAAGSWKGPPAGMELALIVARGSGQRQSRGFRAAPHTMPSYPVHLFLDVGLACCHILGIQLTQSGSRSQQDRLSLVRTKMGSRCDLQRAGAEPLGDPLPASLPLPRTVCLGPRVPASNTGVSPKVYSCRGGRQRMLCVIGHAAICQTYYVQVTRVIASTSKDVADGGQLTVGRNTSKTDFQRALLTLPQP</sequence>
<protein>
    <submittedName>
        <fullName evidence="2">Uncharacterized protein</fullName>
    </submittedName>
</protein>
<dbReference type="EMBL" id="JAULSN010000001">
    <property type="protein sequence ID" value="KAK3383010.1"/>
    <property type="molecule type" value="Genomic_DNA"/>
</dbReference>
<evidence type="ECO:0000256" key="1">
    <source>
        <dbReference type="SAM" id="SignalP"/>
    </source>
</evidence>
<gene>
    <name evidence="2" type="ORF">B0T24DRAFT_30372</name>
</gene>
<reference evidence="2" key="1">
    <citation type="journal article" date="2023" name="Mol. Phylogenet. Evol.">
        <title>Genome-scale phylogeny and comparative genomics of the fungal order Sordariales.</title>
        <authorList>
            <person name="Hensen N."/>
            <person name="Bonometti L."/>
            <person name="Westerberg I."/>
            <person name="Brannstrom I.O."/>
            <person name="Guillou S."/>
            <person name="Cros-Aarteil S."/>
            <person name="Calhoun S."/>
            <person name="Haridas S."/>
            <person name="Kuo A."/>
            <person name="Mondo S."/>
            <person name="Pangilinan J."/>
            <person name="Riley R."/>
            <person name="LaButti K."/>
            <person name="Andreopoulos B."/>
            <person name="Lipzen A."/>
            <person name="Chen C."/>
            <person name="Yan M."/>
            <person name="Daum C."/>
            <person name="Ng V."/>
            <person name="Clum A."/>
            <person name="Steindorff A."/>
            <person name="Ohm R.A."/>
            <person name="Martin F."/>
            <person name="Silar P."/>
            <person name="Natvig D.O."/>
            <person name="Lalanne C."/>
            <person name="Gautier V."/>
            <person name="Ament-Velasquez S.L."/>
            <person name="Kruys A."/>
            <person name="Hutchinson M.I."/>
            <person name="Powell A.J."/>
            <person name="Barry K."/>
            <person name="Miller A.N."/>
            <person name="Grigoriev I.V."/>
            <person name="Debuchy R."/>
            <person name="Gladieux P."/>
            <person name="Hiltunen Thoren M."/>
            <person name="Johannesson H."/>
        </authorList>
    </citation>
    <scope>NUCLEOTIDE SEQUENCE</scope>
    <source>
        <strain evidence="2">CBS 958.72</strain>
    </source>
</reference>
<dbReference type="AlphaFoldDB" id="A0AAE0NKA4"/>
<accession>A0AAE0NKA4</accession>
<feature type="signal peptide" evidence="1">
    <location>
        <begin position="1"/>
        <end position="17"/>
    </location>
</feature>